<evidence type="ECO:0000313" key="2">
    <source>
        <dbReference type="EMBL" id="GFR59541.1"/>
    </source>
</evidence>
<evidence type="ECO:0000256" key="1">
    <source>
        <dbReference type="SAM" id="MobiDB-lite"/>
    </source>
</evidence>
<feature type="compositionally biased region" description="Basic residues" evidence="1">
    <location>
        <begin position="1"/>
        <end position="11"/>
    </location>
</feature>
<comment type="caution">
    <text evidence="2">The sequence shown here is derived from an EMBL/GenBank/DDBJ whole genome shotgun (WGS) entry which is preliminary data.</text>
</comment>
<dbReference type="Proteomes" id="UP000762676">
    <property type="component" value="Unassembled WGS sequence"/>
</dbReference>
<evidence type="ECO:0000313" key="3">
    <source>
        <dbReference type="Proteomes" id="UP000762676"/>
    </source>
</evidence>
<protein>
    <submittedName>
        <fullName evidence="2">Uncharacterized protein</fullName>
    </submittedName>
</protein>
<gene>
    <name evidence="2" type="ORF">ElyMa_003509300</name>
</gene>
<dbReference type="EMBL" id="BMAT01007188">
    <property type="protein sequence ID" value="GFR59541.1"/>
    <property type="molecule type" value="Genomic_DNA"/>
</dbReference>
<feature type="region of interest" description="Disordered" evidence="1">
    <location>
        <begin position="1"/>
        <end position="132"/>
    </location>
</feature>
<dbReference type="AlphaFoldDB" id="A0AAV4EGU2"/>
<reference evidence="2 3" key="1">
    <citation type="journal article" date="2021" name="Elife">
        <title>Chloroplast acquisition without the gene transfer in kleptoplastic sea slugs, Plakobranchus ocellatus.</title>
        <authorList>
            <person name="Maeda T."/>
            <person name="Takahashi S."/>
            <person name="Yoshida T."/>
            <person name="Shimamura S."/>
            <person name="Takaki Y."/>
            <person name="Nagai Y."/>
            <person name="Toyoda A."/>
            <person name="Suzuki Y."/>
            <person name="Arimoto A."/>
            <person name="Ishii H."/>
            <person name="Satoh N."/>
            <person name="Nishiyama T."/>
            <person name="Hasebe M."/>
            <person name="Maruyama T."/>
            <person name="Minagawa J."/>
            <person name="Obokata J."/>
            <person name="Shigenobu S."/>
        </authorList>
    </citation>
    <scope>NUCLEOTIDE SEQUENCE [LARGE SCALE GENOMIC DNA]</scope>
</reference>
<feature type="compositionally biased region" description="Pro residues" evidence="1">
    <location>
        <begin position="34"/>
        <end position="44"/>
    </location>
</feature>
<organism evidence="2 3">
    <name type="scientific">Elysia marginata</name>
    <dbReference type="NCBI Taxonomy" id="1093978"/>
    <lineage>
        <taxon>Eukaryota</taxon>
        <taxon>Metazoa</taxon>
        <taxon>Spiralia</taxon>
        <taxon>Lophotrochozoa</taxon>
        <taxon>Mollusca</taxon>
        <taxon>Gastropoda</taxon>
        <taxon>Heterobranchia</taxon>
        <taxon>Euthyneura</taxon>
        <taxon>Panpulmonata</taxon>
        <taxon>Sacoglossa</taxon>
        <taxon>Placobranchoidea</taxon>
        <taxon>Plakobranchidae</taxon>
        <taxon>Elysia</taxon>
    </lineage>
</organism>
<feature type="compositionally biased region" description="Low complexity" evidence="1">
    <location>
        <begin position="45"/>
        <end position="71"/>
    </location>
</feature>
<sequence length="179" mass="18318">MRLRITFRGRRTQPENTGSSSGGSGNSNNNNNQPDPPRTLPTQPPTQHSTTTTTTTEATTPRPVATTAEPTLSPTRRPKPLGTGGGGGGGVHTGTDGEPVPGSDGFPSDETVIHAGGGGNRGGRDSNINSGVIEDSSATDSAISQHGSSWGCLNTSLSRLLAIAAGLVISNLFVHIRIR</sequence>
<name>A0AAV4EGU2_9GAST</name>
<feature type="compositionally biased region" description="Gly residues" evidence="1">
    <location>
        <begin position="82"/>
        <end position="92"/>
    </location>
</feature>
<keyword evidence="3" id="KW-1185">Reference proteome</keyword>
<accession>A0AAV4EGU2</accession>
<proteinExistence type="predicted"/>